<keyword evidence="1" id="KW-1133">Transmembrane helix</keyword>
<dbReference type="EMBL" id="MFMM01000001">
    <property type="protein sequence ID" value="OGG85227.1"/>
    <property type="molecule type" value="Genomic_DNA"/>
</dbReference>
<dbReference type="PROSITE" id="PS00409">
    <property type="entry name" value="PROKAR_NTER_METHYL"/>
    <property type="match status" value="1"/>
</dbReference>
<proteinExistence type="predicted"/>
<dbReference type="SUPFAM" id="SSF54523">
    <property type="entry name" value="Pili subunits"/>
    <property type="match status" value="1"/>
</dbReference>
<dbReference type="PANTHER" id="PTHR30093">
    <property type="entry name" value="GENERAL SECRETION PATHWAY PROTEIN G"/>
    <property type="match status" value="1"/>
</dbReference>
<dbReference type="InterPro" id="IPR012902">
    <property type="entry name" value="N_methyl_site"/>
</dbReference>
<evidence type="ECO:0000313" key="3">
    <source>
        <dbReference type="Proteomes" id="UP000177325"/>
    </source>
</evidence>
<feature type="transmembrane region" description="Helical" evidence="1">
    <location>
        <begin position="12"/>
        <end position="36"/>
    </location>
</feature>
<evidence type="ECO:0000313" key="2">
    <source>
        <dbReference type="EMBL" id="OGG85227.1"/>
    </source>
</evidence>
<name>A0A1F6FH90_9BACT</name>
<evidence type="ECO:0000256" key="1">
    <source>
        <dbReference type="SAM" id="Phobius"/>
    </source>
</evidence>
<dbReference type="AlphaFoldDB" id="A0A1F6FH90"/>
<keyword evidence="1" id="KW-0812">Transmembrane</keyword>
<reference evidence="2 3" key="1">
    <citation type="journal article" date="2016" name="Nat. Commun.">
        <title>Thousands of microbial genomes shed light on interconnected biogeochemical processes in an aquifer system.</title>
        <authorList>
            <person name="Anantharaman K."/>
            <person name="Brown C.T."/>
            <person name="Hug L.A."/>
            <person name="Sharon I."/>
            <person name="Castelle C.J."/>
            <person name="Probst A.J."/>
            <person name="Thomas B.C."/>
            <person name="Singh A."/>
            <person name="Wilkins M.J."/>
            <person name="Karaoz U."/>
            <person name="Brodie E.L."/>
            <person name="Williams K.H."/>
            <person name="Hubbard S.S."/>
            <person name="Banfield J.F."/>
        </authorList>
    </citation>
    <scope>NUCLEOTIDE SEQUENCE [LARGE SCALE GENOMIC DNA]</scope>
</reference>
<protein>
    <recommendedName>
        <fullName evidence="4">Type II secretion system protein GspG C-terminal domain-containing protein</fullName>
    </recommendedName>
</protein>
<dbReference type="Gene3D" id="3.30.700.10">
    <property type="entry name" value="Glycoprotein, Type 4 Pilin"/>
    <property type="match status" value="1"/>
</dbReference>
<keyword evidence="1" id="KW-0472">Membrane</keyword>
<dbReference type="Pfam" id="PF07963">
    <property type="entry name" value="N_methyl"/>
    <property type="match status" value="1"/>
</dbReference>
<organism evidence="2 3">
    <name type="scientific">Candidatus Kaiserbacteria bacterium RIFCSPLOWO2_12_FULL_45_26</name>
    <dbReference type="NCBI Taxonomy" id="1798525"/>
    <lineage>
        <taxon>Bacteria</taxon>
        <taxon>Candidatus Kaiseribacteriota</taxon>
    </lineage>
</organism>
<accession>A0A1F6FH90</accession>
<gene>
    <name evidence="2" type="ORF">A3G90_04185</name>
</gene>
<sequence length="155" mass="17025">MLKVKPQGFTLIEVLLVIAILAILASITIIAINPALQLAKARDSERTSDVHTILNAIHQYALDNEGTFPDQIDTYALEICRTGSLNCDFLADLSVLTDNQVYLVDMPRDPRCTEEGGDAYCSVYGTGYFVEMTESGRIMVSSQSVETEDSISVTR</sequence>
<dbReference type="NCBIfam" id="TIGR02532">
    <property type="entry name" value="IV_pilin_GFxxxE"/>
    <property type="match status" value="1"/>
</dbReference>
<evidence type="ECO:0008006" key="4">
    <source>
        <dbReference type="Google" id="ProtNLM"/>
    </source>
</evidence>
<dbReference type="Proteomes" id="UP000177325">
    <property type="component" value="Unassembled WGS sequence"/>
</dbReference>
<comment type="caution">
    <text evidence="2">The sequence shown here is derived from an EMBL/GenBank/DDBJ whole genome shotgun (WGS) entry which is preliminary data.</text>
</comment>
<dbReference type="STRING" id="1798525.A3G90_04185"/>
<dbReference type="InterPro" id="IPR045584">
    <property type="entry name" value="Pilin-like"/>
</dbReference>